<reference evidence="2" key="1">
    <citation type="submission" date="2021-02" db="EMBL/GenBank/DDBJ databases">
        <authorList>
            <person name="Nowell W R."/>
        </authorList>
    </citation>
    <scope>NUCLEOTIDE SEQUENCE</scope>
</reference>
<evidence type="ECO:0000256" key="1">
    <source>
        <dbReference type="SAM" id="MobiDB-lite"/>
    </source>
</evidence>
<feature type="non-terminal residue" evidence="2">
    <location>
        <position position="1"/>
    </location>
</feature>
<feature type="region of interest" description="Disordered" evidence="1">
    <location>
        <begin position="1"/>
        <end position="25"/>
    </location>
</feature>
<gene>
    <name evidence="2" type="ORF">SMN809_LOCUS7227</name>
</gene>
<dbReference type="Proteomes" id="UP000676336">
    <property type="component" value="Unassembled WGS sequence"/>
</dbReference>
<evidence type="ECO:0000313" key="2">
    <source>
        <dbReference type="EMBL" id="CAF3912500.1"/>
    </source>
</evidence>
<dbReference type="AlphaFoldDB" id="A0A8S2LRM1"/>
<organism evidence="2 3">
    <name type="scientific">Rotaria magnacalcarata</name>
    <dbReference type="NCBI Taxonomy" id="392030"/>
    <lineage>
        <taxon>Eukaryota</taxon>
        <taxon>Metazoa</taxon>
        <taxon>Spiralia</taxon>
        <taxon>Gnathifera</taxon>
        <taxon>Rotifera</taxon>
        <taxon>Eurotatoria</taxon>
        <taxon>Bdelloidea</taxon>
        <taxon>Philodinida</taxon>
        <taxon>Philodinidae</taxon>
        <taxon>Rotaria</taxon>
    </lineage>
</organism>
<proteinExistence type="predicted"/>
<protein>
    <submittedName>
        <fullName evidence="2">Uncharacterized protein</fullName>
    </submittedName>
</protein>
<accession>A0A8S2LRM1</accession>
<comment type="caution">
    <text evidence="2">The sequence shown here is derived from an EMBL/GenBank/DDBJ whole genome shotgun (WGS) entry which is preliminary data.</text>
</comment>
<dbReference type="EMBL" id="CAJOBI010002062">
    <property type="protein sequence ID" value="CAF3912500.1"/>
    <property type="molecule type" value="Genomic_DNA"/>
</dbReference>
<evidence type="ECO:0000313" key="3">
    <source>
        <dbReference type="Proteomes" id="UP000676336"/>
    </source>
</evidence>
<name>A0A8S2LRM1_9BILA</name>
<sequence length="25" mass="2822">MFFLSNNSTDDKKERSNAGSVLTME</sequence>